<dbReference type="Pfam" id="PF01066">
    <property type="entry name" value="CDP-OH_P_transf"/>
    <property type="match status" value="1"/>
</dbReference>
<keyword evidence="3" id="KW-1133">Transmembrane helix</keyword>
<evidence type="ECO:0000313" key="5">
    <source>
        <dbReference type="Proteomes" id="UP001596137"/>
    </source>
</evidence>
<protein>
    <submittedName>
        <fullName evidence="4">CDP-alcohol phosphatidyltransferase family protein</fullName>
        <ecNumber evidence="4">2.7.8.-</ecNumber>
    </submittedName>
</protein>
<keyword evidence="5" id="KW-1185">Reference proteome</keyword>
<dbReference type="Gene3D" id="1.20.120.1760">
    <property type="match status" value="1"/>
</dbReference>
<feature type="transmembrane region" description="Helical" evidence="3">
    <location>
        <begin position="158"/>
        <end position="183"/>
    </location>
</feature>
<sequence>MTRRLMRRLAAAIDRVGRGRVTPDMVTLGGAALHVPIAVLIALGHLIPAAVLLAVTLPLDVLDGELARLQGRAGVRGMLLDATSDRLSEAVIYCGIAYWLDVTGHSAVWAVMACGAALSVSYIKAKGEAALATAGMDHDSMNRLFQVGVASLTNRKRVLVVGLLIGQVWPATVVVVLLSLLTVRQRWVAITRHLSRL</sequence>
<reference evidence="5" key="1">
    <citation type="journal article" date="2019" name="Int. J. Syst. Evol. Microbiol.">
        <title>The Global Catalogue of Microorganisms (GCM) 10K type strain sequencing project: providing services to taxonomists for standard genome sequencing and annotation.</title>
        <authorList>
            <consortium name="The Broad Institute Genomics Platform"/>
            <consortium name="The Broad Institute Genome Sequencing Center for Infectious Disease"/>
            <person name="Wu L."/>
            <person name="Ma J."/>
        </authorList>
    </citation>
    <scope>NUCLEOTIDE SEQUENCE [LARGE SCALE GENOMIC DNA]</scope>
    <source>
        <strain evidence="5">JCM 30346</strain>
    </source>
</reference>
<accession>A0ABW1NS91</accession>
<keyword evidence="3" id="KW-0472">Membrane</keyword>
<organism evidence="4 5">
    <name type="scientific">Sphaerisporangium aureirubrum</name>
    <dbReference type="NCBI Taxonomy" id="1544736"/>
    <lineage>
        <taxon>Bacteria</taxon>
        <taxon>Bacillati</taxon>
        <taxon>Actinomycetota</taxon>
        <taxon>Actinomycetes</taxon>
        <taxon>Streptosporangiales</taxon>
        <taxon>Streptosporangiaceae</taxon>
        <taxon>Sphaerisporangium</taxon>
    </lineage>
</organism>
<dbReference type="EC" id="2.7.8.-" evidence="4"/>
<dbReference type="InterPro" id="IPR048254">
    <property type="entry name" value="CDP_ALCOHOL_P_TRANSF_CS"/>
</dbReference>
<dbReference type="RefSeq" id="WP_380761065.1">
    <property type="nucleotide sequence ID" value="NZ_JBHSRF010000078.1"/>
</dbReference>
<comment type="similarity">
    <text evidence="2">Belongs to the CDP-alcohol phosphatidyltransferase class-I family.</text>
</comment>
<proteinExistence type="inferred from homology"/>
<evidence type="ECO:0000256" key="3">
    <source>
        <dbReference type="SAM" id="Phobius"/>
    </source>
</evidence>
<evidence type="ECO:0000256" key="1">
    <source>
        <dbReference type="ARBA" id="ARBA00022679"/>
    </source>
</evidence>
<comment type="caution">
    <text evidence="4">The sequence shown here is derived from an EMBL/GenBank/DDBJ whole genome shotgun (WGS) entry which is preliminary data.</text>
</comment>
<dbReference type="EMBL" id="JBHSRF010000078">
    <property type="protein sequence ID" value="MFC6086161.1"/>
    <property type="molecule type" value="Genomic_DNA"/>
</dbReference>
<gene>
    <name evidence="4" type="ORF">ACFP1K_33685</name>
</gene>
<dbReference type="PROSITE" id="PS00379">
    <property type="entry name" value="CDP_ALCOHOL_P_TRANSF"/>
    <property type="match status" value="1"/>
</dbReference>
<feature type="transmembrane region" description="Helical" evidence="3">
    <location>
        <begin position="25"/>
        <end position="55"/>
    </location>
</feature>
<dbReference type="InterPro" id="IPR043130">
    <property type="entry name" value="CDP-OH_PTrfase_TM_dom"/>
</dbReference>
<evidence type="ECO:0000256" key="2">
    <source>
        <dbReference type="RuleBase" id="RU003750"/>
    </source>
</evidence>
<dbReference type="InterPro" id="IPR000462">
    <property type="entry name" value="CDP-OH_P_trans"/>
</dbReference>
<keyword evidence="1 2" id="KW-0808">Transferase</keyword>
<dbReference type="Proteomes" id="UP001596137">
    <property type="component" value="Unassembled WGS sequence"/>
</dbReference>
<dbReference type="GO" id="GO:0016740">
    <property type="term" value="F:transferase activity"/>
    <property type="evidence" value="ECO:0007669"/>
    <property type="project" value="UniProtKB-KW"/>
</dbReference>
<evidence type="ECO:0000313" key="4">
    <source>
        <dbReference type="EMBL" id="MFC6086161.1"/>
    </source>
</evidence>
<name>A0ABW1NS91_9ACTN</name>
<keyword evidence="3" id="KW-0812">Transmembrane</keyword>